<protein>
    <submittedName>
        <fullName evidence="1">Uncharacterized protein</fullName>
    </submittedName>
</protein>
<keyword evidence="2" id="KW-1185">Reference proteome</keyword>
<sequence length="158" mass="17869">MVNVKPQDMMFEVPVPQSLNRNMGMTEVETSSNFNSIKPVHWLKVQQLVKRKPQGLASVPSSCEFGYFTSSQSWGLQCQDLMKQPSTARWMTTLPAGTIKLIFSSLIKDYWQLHPQCKSSSPNCIAGNNQLFSDDKYLAHSFMNVTPAYLAMIGFCMF</sequence>
<comment type="caution">
    <text evidence="1">The sequence shown here is derived from an EMBL/GenBank/DDBJ whole genome shotgun (WGS) entry which is preliminary data.</text>
</comment>
<proteinExistence type="predicted"/>
<organism evidence="1 2">
    <name type="scientific">Halteria grandinella</name>
    <dbReference type="NCBI Taxonomy" id="5974"/>
    <lineage>
        <taxon>Eukaryota</taxon>
        <taxon>Sar</taxon>
        <taxon>Alveolata</taxon>
        <taxon>Ciliophora</taxon>
        <taxon>Intramacronucleata</taxon>
        <taxon>Spirotrichea</taxon>
        <taxon>Stichotrichia</taxon>
        <taxon>Sporadotrichida</taxon>
        <taxon>Halteriidae</taxon>
        <taxon>Halteria</taxon>
    </lineage>
</organism>
<evidence type="ECO:0000313" key="1">
    <source>
        <dbReference type="EMBL" id="TNV84159.1"/>
    </source>
</evidence>
<gene>
    <name evidence="1" type="ORF">FGO68_gene2217</name>
</gene>
<dbReference type="EMBL" id="RRYP01003092">
    <property type="protein sequence ID" value="TNV84159.1"/>
    <property type="molecule type" value="Genomic_DNA"/>
</dbReference>
<name>A0A8J8P1N0_HALGN</name>
<dbReference type="Proteomes" id="UP000785679">
    <property type="component" value="Unassembled WGS sequence"/>
</dbReference>
<evidence type="ECO:0000313" key="2">
    <source>
        <dbReference type="Proteomes" id="UP000785679"/>
    </source>
</evidence>
<dbReference type="AlphaFoldDB" id="A0A8J8P1N0"/>
<reference evidence="1" key="1">
    <citation type="submission" date="2019-06" db="EMBL/GenBank/DDBJ databases">
        <authorList>
            <person name="Zheng W."/>
        </authorList>
    </citation>
    <scope>NUCLEOTIDE SEQUENCE</scope>
    <source>
        <strain evidence="1">QDHG01</strain>
    </source>
</reference>
<accession>A0A8J8P1N0</accession>